<evidence type="ECO:0000256" key="5">
    <source>
        <dbReference type="SAM" id="MobiDB-lite"/>
    </source>
</evidence>
<evidence type="ECO:0000256" key="2">
    <source>
        <dbReference type="ARBA" id="ARBA00022771"/>
    </source>
</evidence>
<dbReference type="InterPro" id="IPR013083">
    <property type="entry name" value="Znf_RING/FYVE/PHD"/>
</dbReference>
<proteinExistence type="predicted"/>
<evidence type="ECO:0000313" key="9">
    <source>
        <dbReference type="Proteomes" id="UP000594638"/>
    </source>
</evidence>
<dbReference type="InterPro" id="IPR017907">
    <property type="entry name" value="Znf_RING_CS"/>
</dbReference>
<dbReference type="Proteomes" id="UP000594638">
    <property type="component" value="Unassembled WGS sequence"/>
</dbReference>
<dbReference type="InterPro" id="IPR043145">
    <property type="entry name" value="Znf_ZZ_sf"/>
</dbReference>
<dbReference type="FunFam" id="3.30.40.10:FF:000489">
    <property type="entry name" value="E3 ubiquitin-protein ligase PRT1"/>
    <property type="match status" value="1"/>
</dbReference>
<dbReference type="InterPro" id="IPR001841">
    <property type="entry name" value="Znf_RING"/>
</dbReference>
<feature type="domain" description="RING-type" evidence="6">
    <location>
        <begin position="198"/>
        <end position="236"/>
    </location>
</feature>
<name>A0A8S0RAN1_OLEEU</name>
<keyword evidence="2 4" id="KW-0863">Zinc-finger</keyword>
<feature type="compositionally biased region" description="Acidic residues" evidence="5">
    <location>
        <begin position="442"/>
        <end position="451"/>
    </location>
</feature>
<organism evidence="8 9">
    <name type="scientific">Olea europaea subsp. europaea</name>
    <dbReference type="NCBI Taxonomy" id="158383"/>
    <lineage>
        <taxon>Eukaryota</taxon>
        <taxon>Viridiplantae</taxon>
        <taxon>Streptophyta</taxon>
        <taxon>Embryophyta</taxon>
        <taxon>Tracheophyta</taxon>
        <taxon>Spermatophyta</taxon>
        <taxon>Magnoliopsida</taxon>
        <taxon>eudicotyledons</taxon>
        <taxon>Gunneridae</taxon>
        <taxon>Pentapetalae</taxon>
        <taxon>asterids</taxon>
        <taxon>lamiids</taxon>
        <taxon>Lamiales</taxon>
        <taxon>Oleaceae</taxon>
        <taxon>Oleeae</taxon>
        <taxon>Olea</taxon>
    </lineage>
</organism>
<accession>A0A8S0RAN1</accession>
<dbReference type="PROSITE" id="PS50089">
    <property type="entry name" value="ZF_RING_2"/>
    <property type="match status" value="2"/>
</dbReference>
<dbReference type="PANTHER" id="PTHR15898:SF13">
    <property type="entry name" value="BIFUNCTIONAL APOPTOSIS REGULATOR"/>
    <property type="match status" value="1"/>
</dbReference>
<dbReference type="Pfam" id="PF00569">
    <property type="entry name" value="ZZ"/>
    <property type="match status" value="1"/>
</dbReference>
<dbReference type="SUPFAM" id="SSF57850">
    <property type="entry name" value="RING/U-box"/>
    <property type="match status" value="3"/>
</dbReference>
<dbReference type="OrthoDB" id="6270329at2759"/>
<reference evidence="8 9" key="1">
    <citation type="submission" date="2019-12" db="EMBL/GenBank/DDBJ databases">
        <authorList>
            <person name="Alioto T."/>
            <person name="Alioto T."/>
            <person name="Gomez Garrido J."/>
        </authorList>
    </citation>
    <scope>NUCLEOTIDE SEQUENCE [LARGE SCALE GENOMIC DNA]</scope>
</reference>
<feature type="domain" description="ZZ-type" evidence="7">
    <location>
        <begin position="311"/>
        <end position="375"/>
    </location>
</feature>
<feature type="region of interest" description="Disordered" evidence="5">
    <location>
        <begin position="400"/>
        <end position="451"/>
    </location>
</feature>
<protein>
    <submittedName>
        <fullName evidence="8">E3 ubiquitin- ligase PRT1</fullName>
    </submittedName>
</protein>
<dbReference type="Gene3D" id="3.30.60.90">
    <property type="match status" value="1"/>
</dbReference>
<dbReference type="Gramene" id="OE9A085146T1">
    <property type="protein sequence ID" value="OE9A085146C1"/>
    <property type="gene ID" value="OE9A085146"/>
</dbReference>
<keyword evidence="3" id="KW-0862">Zinc</keyword>
<dbReference type="Pfam" id="PF13920">
    <property type="entry name" value="zf-C3HC4_3"/>
    <property type="match status" value="1"/>
</dbReference>
<dbReference type="GO" id="GO:0061630">
    <property type="term" value="F:ubiquitin protein ligase activity"/>
    <property type="evidence" value="ECO:0007669"/>
    <property type="project" value="TreeGrafter"/>
</dbReference>
<dbReference type="GO" id="GO:0008270">
    <property type="term" value="F:zinc ion binding"/>
    <property type="evidence" value="ECO:0007669"/>
    <property type="project" value="UniProtKB-KW"/>
</dbReference>
<evidence type="ECO:0000313" key="8">
    <source>
        <dbReference type="EMBL" id="CAA2975752.1"/>
    </source>
</evidence>
<evidence type="ECO:0000256" key="4">
    <source>
        <dbReference type="PROSITE-ProRule" id="PRU00228"/>
    </source>
</evidence>
<dbReference type="GO" id="GO:0016874">
    <property type="term" value="F:ligase activity"/>
    <property type="evidence" value="ECO:0007669"/>
    <property type="project" value="UniProtKB-KW"/>
</dbReference>
<evidence type="ECO:0000256" key="1">
    <source>
        <dbReference type="ARBA" id="ARBA00022723"/>
    </source>
</evidence>
<keyword evidence="1" id="KW-0479">Metal-binding</keyword>
<dbReference type="GO" id="GO:0043161">
    <property type="term" value="P:proteasome-mediated ubiquitin-dependent protein catabolic process"/>
    <property type="evidence" value="ECO:0007669"/>
    <property type="project" value="TreeGrafter"/>
</dbReference>
<dbReference type="PANTHER" id="PTHR15898">
    <property type="entry name" value="BIFUNCTIONAL APOPTOSIS REGULATOR"/>
    <property type="match status" value="1"/>
</dbReference>
<keyword evidence="9" id="KW-1185">Reference proteome</keyword>
<evidence type="ECO:0000256" key="3">
    <source>
        <dbReference type="ARBA" id="ARBA00022833"/>
    </source>
</evidence>
<dbReference type="Pfam" id="PF13923">
    <property type="entry name" value="zf-C3HC4_2"/>
    <property type="match status" value="1"/>
</dbReference>
<feature type="domain" description="RING-type" evidence="6">
    <location>
        <begin position="23"/>
        <end position="63"/>
    </location>
</feature>
<dbReference type="AlphaFoldDB" id="A0A8S0RAN1"/>
<feature type="compositionally biased region" description="Polar residues" evidence="5">
    <location>
        <begin position="417"/>
        <end position="428"/>
    </location>
</feature>
<evidence type="ECO:0000259" key="6">
    <source>
        <dbReference type="PROSITE" id="PS50089"/>
    </source>
</evidence>
<dbReference type="PROSITE" id="PS01357">
    <property type="entry name" value="ZF_ZZ_1"/>
    <property type="match status" value="1"/>
</dbReference>
<evidence type="ECO:0000259" key="7">
    <source>
        <dbReference type="PROSITE" id="PS50135"/>
    </source>
</evidence>
<dbReference type="SMART" id="SM00184">
    <property type="entry name" value="RING"/>
    <property type="match status" value="2"/>
</dbReference>
<keyword evidence="8" id="KW-0436">Ligase</keyword>
<comment type="caution">
    <text evidence="8">The sequence shown here is derived from an EMBL/GenBank/DDBJ whole genome shotgun (WGS) entry which is preliminary data.</text>
</comment>
<dbReference type="PROSITE" id="PS50135">
    <property type="entry name" value="ZF_ZZ_2"/>
    <property type="match status" value="1"/>
</dbReference>
<gene>
    <name evidence="8" type="ORF">OLEA9_A085146</name>
</gene>
<sequence length="451" mass="51014">MNNQGKEDYGDIGSEDFPDEFQCCVCLDIMYKPVVLACGHISCFWCVFKAMDSFRESHCPICRNPYNHFPSICRLLHFLLLKLYPSAYKRRERQVAEEEKKYGHTSPRFDGFSDSLSDKALGVQDTSPHTAATVFNMTQRRDSSLIQDSSVNEANMTMIPTTSSQESTTNMAKQGDSMVKSEVKNEARKQILMTDLQCTLCKQLLYRPIVLNCGHVYCEACINNQVNKVCRCPACQSVHPNGFPNVCFVLEHFLEEHFPEEYSARKVSLADQLHTNPSERTARKREQATECSSFPRRAYLSWLSDRGTKFHPAVGCDWCGMYPIVGERYKCKDCVEEIGFDLCEECYKSSSKLPGRFNQQHTPEHQFVIEKPIFQLRFEAVPPEHHDTGSLGITEEVMVSNSSNDTSQDEVDGAASLNLSPDSLQDLGNSIALPVPFNNPSEDQEYTDSGT</sequence>
<dbReference type="Gene3D" id="3.30.40.10">
    <property type="entry name" value="Zinc/RING finger domain, C3HC4 (zinc finger)"/>
    <property type="match status" value="2"/>
</dbReference>
<dbReference type="InterPro" id="IPR000433">
    <property type="entry name" value="Znf_ZZ"/>
</dbReference>
<dbReference type="PROSITE" id="PS00518">
    <property type="entry name" value="ZF_RING_1"/>
    <property type="match status" value="1"/>
</dbReference>
<dbReference type="FunFam" id="3.30.60.90:FF:000014">
    <property type="entry name" value="E3 ubiquitin-protein ligase PRT1"/>
    <property type="match status" value="1"/>
</dbReference>
<dbReference type="EMBL" id="CACTIH010002303">
    <property type="protein sequence ID" value="CAA2975752.1"/>
    <property type="molecule type" value="Genomic_DNA"/>
</dbReference>